<protein>
    <submittedName>
        <fullName evidence="2">Uncharacterized protein</fullName>
    </submittedName>
</protein>
<reference evidence="2" key="1">
    <citation type="submission" date="2019-12" db="EMBL/GenBank/DDBJ databases">
        <title>Genome sequencing and annotation of Brassica cretica.</title>
        <authorList>
            <person name="Studholme D.J."/>
            <person name="Sarris P.F."/>
        </authorList>
    </citation>
    <scope>NUCLEOTIDE SEQUENCE</scope>
    <source>
        <strain evidence="2">PFS-001/15</strain>
        <tissue evidence="2">Leaf</tissue>
    </source>
</reference>
<evidence type="ECO:0000313" key="3">
    <source>
        <dbReference type="Proteomes" id="UP000712281"/>
    </source>
</evidence>
<feature type="region of interest" description="Disordered" evidence="1">
    <location>
        <begin position="43"/>
        <end position="67"/>
    </location>
</feature>
<evidence type="ECO:0000256" key="1">
    <source>
        <dbReference type="SAM" id="MobiDB-lite"/>
    </source>
</evidence>
<name>A0A8S9KSZ5_BRACR</name>
<evidence type="ECO:0000313" key="2">
    <source>
        <dbReference type="EMBL" id="KAF2598124.1"/>
    </source>
</evidence>
<organism evidence="2 3">
    <name type="scientific">Brassica cretica</name>
    <name type="common">Mustard</name>
    <dbReference type="NCBI Taxonomy" id="69181"/>
    <lineage>
        <taxon>Eukaryota</taxon>
        <taxon>Viridiplantae</taxon>
        <taxon>Streptophyta</taxon>
        <taxon>Embryophyta</taxon>
        <taxon>Tracheophyta</taxon>
        <taxon>Spermatophyta</taxon>
        <taxon>Magnoliopsida</taxon>
        <taxon>eudicotyledons</taxon>
        <taxon>Gunneridae</taxon>
        <taxon>Pentapetalae</taxon>
        <taxon>rosids</taxon>
        <taxon>malvids</taxon>
        <taxon>Brassicales</taxon>
        <taxon>Brassicaceae</taxon>
        <taxon>Brassiceae</taxon>
        <taxon>Brassica</taxon>
    </lineage>
</organism>
<accession>A0A8S9KSZ5</accession>
<comment type="caution">
    <text evidence="2">The sequence shown here is derived from an EMBL/GenBank/DDBJ whole genome shotgun (WGS) entry which is preliminary data.</text>
</comment>
<sequence length="140" mass="15568">MEGVTTCFHTKCVSSLPRWRNRNLISSPQPLPHRTLCYSASSSDTLLAGGSPKEEDRQSKGDDSEDLKLWMDKKGLRPCKVLLKERPAHDQNHKPIHYVAASEDLQKGDVAFSVPNSLVVTLERVLGNETIGNEQLSKSL</sequence>
<gene>
    <name evidence="2" type="ORF">F2Q68_00007322</name>
</gene>
<dbReference type="Gene3D" id="3.90.1410.10">
    <property type="entry name" value="set domain protein methyltransferase, domain 1"/>
    <property type="match status" value="1"/>
</dbReference>
<proteinExistence type="predicted"/>
<dbReference type="EMBL" id="QGKW02000717">
    <property type="protein sequence ID" value="KAF2598124.1"/>
    <property type="molecule type" value="Genomic_DNA"/>
</dbReference>
<dbReference type="Proteomes" id="UP000712281">
    <property type="component" value="Unassembled WGS sequence"/>
</dbReference>
<feature type="compositionally biased region" description="Basic and acidic residues" evidence="1">
    <location>
        <begin position="52"/>
        <end position="67"/>
    </location>
</feature>
<dbReference type="AlphaFoldDB" id="A0A8S9KSZ5"/>